<feature type="compositionally biased region" description="Basic and acidic residues" evidence="1">
    <location>
        <begin position="15"/>
        <end position="28"/>
    </location>
</feature>
<feature type="non-terminal residue" evidence="2">
    <location>
        <position position="1"/>
    </location>
</feature>
<reference evidence="2" key="2">
    <citation type="submission" date="2020-03" db="EMBL/GenBank/DDBJ databases">
        <title>The second near-complete assembly of the hexaploid bread wheat (Triticum aestivum) genome.</title>
        <authorList>
            <person name="Zimin A.V."/>
            <person name="Puiu D."/>
            <person name="Shumante A."/>
            <person name="Alonge M."/>
            <person name="Salzberg S.L."/>
        </authorList>
    </citation>
    <scope>NUCLEOTIDE SEQUENCE</scope>
    <source>
        <tissue evidence="2">Leaf</tissue>
    </source>
</reference>
<accession>A0A9R1KDN9</accession>
<dbReference type="AlphaFoldDB" id="A0A9R1KDN9"/>
<protein>
    <submittedName>
        <fullName evidence="2">Uncharacterized protein</fullName>
    </submittedName>
</protein>
<proteinExistence type="predicted"/>
<evidence type="ECO:0000256" key="1">
    <source>
        <dbReference type="SAM" id="MobiDB-lite"/>
    </source>
</evidence>
<name>A0A9R1KDN9_WHEAT</name>
<reference evidence="2" key="1">
    <citation type="journal article" date="2017" name="Gigascience">
        <title>The first near-complete assembly of the hexaploid bread wheat genome, Triticum aestivum.</title>
        <authorList>
            <person name="Zimin A.V."/>
            <person name="Puiu D."/>
            <person name="Hall R."/>
            <person name="Kingan S."/>
            <person name="Clavijo B.J."/>
            <person name="Salzberg S.L."/>
        </authorList>
    </citation>
    <scope>NUCLEOTIDE SEQUENCE</scope>
    <source>
        <tissue evidence="2">Leaf</tissue>
    </source>
</reference>
<feature type="region of interest" description="Disordered" evidence="1">
    <location>
        <begin position="1"/>
        <end position="28"/>
    </location>
</feature>
<gene>
    <name evidence="2" type="ORF">CFC21_058533</name>
</gene>
<evidence type="ECO:0000313" key="2">
    <source>
        <dbReference type="EMBL" id="KAF7050126.1"/>
    </source>
</evidence>
<comment type="caution">
    <text evidence="2">The sequence shown here is derived from an EMBL/GenBank/DDBJ whole genome shotgun (WGS) entry which is preliminary data.</text>
</comment>
<sequence>VIFRRGRTPPMPQSLKRDPRARNRSLKD</sequence>
<organism evidence="2">
    <name type="scientific">Triticum aestivum</name>
    <name type="common">Wheat</name>
    <dbReference type="NCBI Taxonomy" id="4565"/>
    <lineage>
        <taxon>Eukaryota</taxon>
        <taxon>Viridiplantae</taxon>
        <taxon>Streptophyta</taxon>
        <taxon>Embryophyta</taxon>
        <taxon>Tracheophyta</taxon>
        <taxon>Spermatophyta</taxon>
        <taxon>Magnoliopsida</taxon>
        <taxon>Liliopsida</taxon>
        <taxon>Poales</taxon>
        <taxon>Poaceae</taxon>
        <taxon>BOP clade</taxon>
        <taxon>Pooideae</taxon>
        <taxon>Triticodae</taxon>
        <taxon>Triticeae</taxon>
        <taxon>Triticinae</taxon>
        <taxon>Triticum</taxon>
    </lineage>
</organism>
<dbReference type="EMBL" id="CM022221">
    <property type="protein sequence ID" value="KAF7050126.1"/>
    <property type="molecule type" value="Genomic_DNA"/>
</dbReference>
<dbReference type="Proteomes" id="UP000815260">
    <property type="component" value="Chromosome 4B"/>
</dbReference>